<reference evidence="3" key="1">
    <citation type="submission" date="2020-03" db="EMBL/GenBank/DDBJ databases">
        <title>A mixture of massive structural variations and highly conserved coding sequences in Ustilaginoidea virens genome.</title>
        <authorList>
            <person name="Zhang K."/>
            <person name="Zhao Z."/>
            <person name="Zhang Z."/>
            <person name="Li Y."/>
            <person name="Hsiang T."/>
            <person name="Sun W."/>
        </authorList>
    </citation>
    <scope>NUCLEOTIDE SEQUENCE</scope>
    <source>
        <strain evidence="3">UV-8b</strain>
    </source>
</reference>
<evidence type="ECO:0000256" key="2">
    <source>
        <dbReference type="SAM" id="Phobius"/>
    </source>
</evidence>
<gene>
    <name evidence="3" type="ORF">UV8b_07953</name>
</gene>
<feature type="transmembrane region" description="Helical" evidence="2">
    <location>
        <begin position="27"/>
        <end position="50"/>
    </location>
</feature>
<feature type="region of interest" description="Disordered" evidence="1">
    <location>
        <begin position="207"/>
        <end position="236"/>
    </location>
</feature>
<feature type="compositionally biased region" description="Polar residues" evidence="1">
    <location>
        <begin position="222"/>
        <end position="236"/>
    </location>
</feature>
<keyword evidence="2" id="KW-1133">Transmembrane helix</keyword>
<dbReference type="Proteomes" id="UP000027002">
    <property type="component" value="Chromosome 7"/>
</dbReference>
<name>A0A8E5HYA6_USTVR</name>
<dbReference type="RefSeq" id="XP_043001385.1">
    <property type="nucleotide sequence ID" value="XM_043145450.1"/>
</dbReference>
<proteinExistence type="predicted"/>
<feature type="region of interest" description="Disordered" evidence="1">
    <location>
        <begin position="318"/>
        <end position="441"/>
    </location>
</feature>
<dbReference type="EMBL" id="CP072759">
    <property type="protein sequence ID" value="QUC23712.1"/>
    <property type="molecule type" value="Genomic_DNA"/>
</dbReference>
<dbReference type="OrthoDB" id="5376312at2759"/>
<keyword evidence="2" id="KW-0812">Transmembrane</keyword>
<feature type="compositionally biased region" description="Low complexity" evidence="1">
    <location>
        <begin position="409"/>
        <end position="429"/>
    </location>
</feature>
<keyword evidence="2" id="KW-0472">Membrane</keyword>
<organism evidence="3 4">
    <name type="scientific">Ustilaginoidea virens</name>
    <name type="common">Rice false smut fungus</name>
    <name type="synonym">Villosiclava virens</name>
    <dbReference type="NCBI Taxonomy" id="1159556"/>
    <lineage>
        <taxon>Eukaryota</taxon>
        <taxon>Fungi</taxon>
        <taxon>Dikarya</taxon>
        <taxon>Ascomycota</taxon>
        <taxon>Pezizomycotina</taxon>
        <taxon>Sordariomycetes</taxon>
        <taxon>Hypocreomycetidae</taxon>
        <taxon>Hypocreales</taxon>
        <taxon>Clavicipitaceae</taxon>
        <taxon>Ustilaginoidea</taxon>
    </lineage>
</organism>
<feature type="compositionally biased region" description="Polar residues" evidence="1">
    <location>
        <begin position="430"/>
        <end position="439"/>
    </location>
</feature>
<sequence length="466" mass="50732">MGLPTRSLWVLANSHHSTRRDLNSKSVTFIIIVAAIVAVALFSYAAVSLLKGRQRQLHGQDSIKNEGCSFFQALKRRRISRYHQASADNLDGANTSHPLGRSALSPNALNERQTSRRTSHPTILGNASHVRSGSSVDRHTSVRSVMTLPVYCAIAGNNEQVLGREGERDGVDVIVDLPTAEEEEALREEEMETIYQLRLVRRAQNAEREEMRRQRQAARQHGSASASVGTQSRATSNYNHIENLRQDLSRVQEQRQRAVPSVSYADLGVARHDGTRIRANSNESERMGLLSDAASIAVSARSDARSSRLHRREPSAISLVSVDNDTHPVPVSTARVSSRSSTPRLSSGEFQSAPSPEIAEADLGVEPLSPPEYEDISLHNGGRGLEATETPSNGPPPYHFVSATRAPPSSNTASISNSSLSSEGETASIQQASRDSSALTRLPSLRLSALPIITIERTNEESPIQP</sequence>
<dbReference type="GeneID" id="66068730"/>
<evidence type="ECO:0000313" key="3">
    <source>
        <dbReference type="EMBL" id="QUC23712.1"/>
    </source>
</evidence>
<dbReference type="KEGG" id="uvi:66068730"/>
<protein>
    <submittedName>
        <fullName evidence="3">Uncharacterized protein</fullName>
    </submittedName>
</protein>
<keyword evidence="4" id="KW-1185">Reference proteome</keyword>
<evidence type="ECO:0000256" key="1">
    <source>
        <dbReference type="SAM" id="MobiDB-lite"/>
    </source>
</evidence>
<feature type="compositionally biased region" description="Low complexity" evidence="1">
    <location>
        <begin position="328"/>
        <end position="347"/>
    </location>
</feature>
<accession>A0A8E5HYA6</accession>
<evidence type="ECO:0000313" key="4">
    <source>
        <dbReference type="Proteomes" id="UP000027002"/>
    </source>
</evidence>
<dbReference type="AlphaFoldDB" id="A0A8E5HYA6"/>
<feature type="region of interest" description="Disordered" evidence="1">
    <location>
        <begin position="88"/>
        <end position="138"/>
    </location>
</feature>